<dbReference type="SUPFAM" id="SSF49899">
    <property type="entry name" value="Concanavalin A-like lectins/glucanases"/>
    <property type="match status" value="1"/>
</dbReference>
<dbReference type="NCBIfam" id="TIGR04183">
    <property type="entry name" value="Por_Secre_tail"/>
    <property type="match status" value="1"/>
</dbReference>
<dbReference type="InterPro" id="IPR026444">
    <property type="entry name" value="Secre_tail"/>
</dbReference>
<dbReference type="Gene3D" id="2.60.40.10">
    <property type="entry name" value="Immunoglobulins"/>
    <property type="match status" value="3"/>
</dbReference>
<dbReference type="InterPro" id="IPR011889">
    <property type="entry name" value="Liste_lipo_26"/>
</dbReference>
<dbReference type="InterPro" id="IPR013320">
    <property type="entry name" value="ConA-like_dom_sf"/>
</dbReference>
<dbReference type="OrthoDB" id="1274898at2"/>
<dbReference type="PROSITE" id="PS50060">
    <property type="entry name" value="MAM_2"/>
    <property type="match status" value="1"/>
</dbReference>
<evidence type="ECO:0000313" key="5">
    <source>
        <dbReference type="EMBL" id="SHI29552.1"/>
    </source>
</evidence>
<dbReference type="PROSITE" id="PS50853">
    <property type="entry name" value="FN3"/>
    <property type="match status" value="3"/>
</dbReference>
<gene>
    <name evidence="5" type="ORF">SAMN04487908_1017</name>
</gene>
<dbReference type="SUPFAM" id="SSF49265">
    <property type="entry name" value="Fibronectin type III"/>
    <property type="match status" value="2"/>
</dbReference>
<dbReference type="NCBIfam" id="TIGR02167">
    <property type="entry name" value="Liste_lipo_26"/>
    <property type="match status" value="3"/>
</dbReference>
<name>A0A1M5ZZA7_9FLAO</name>
<dbReference type="STRING" id="797419.SAMN05216556_1027"/>
<feature type="signal peptide" evidence="2">
    <location>
        <begin position="1"/>
        <end position="22"/>
    </location>
</feature>
<dbReference type="Pfam" id="PF03382">
    <property type="entry name" value="DUF285"/>
    <property type="match status" value="1"/>
</dbReference>
<dbReference type="InterPro" id="IPR045474">
    <property type="entry name" value="GEVED"/>
</dbReference>
<dbReference type="EMBL" id="FQYV01000001">
    <property type="protein sequence ID" value="SHI29552.1"/>
    <property type="molecule type" value="Genomic_DNA"/>
</dbReference>
<sequence length="1855" mass="201344">MKNLQFFLLGLLITTFSWQGTAQTYCTSEGADREYEYITNVTYAGINNTTNIHSGYNDFTSQIATVETGGVNQMSVSIQSDSMDYIHAFIDWNQNGTLDDAGEVYTIASNTSSGGPHTISITVPENAALGNTRLRVLVIWDNATPNPCGVFDYGEVEDYTINVLSPSCPTPSNMSASAITTSTADLNWTETGTATEWDVVYGLAGFDPLTEGTTVTDNDGTPGITISGLTSGSIYQFYVKAICGIGDESSLVGPISFSTQCSPVLAPWTENFEGGNVGNVVTNDFFCWSQVYETTPALNWLLIGSNDDGGIMPHSGSLMASLRNQDVGEKTKLVTPELDLTALNTPQLTFFFANVDWSRNQDELRVYYKRSVMDVDWTLIPEAVYTTEHAVWEEVNLTLPNAIGATDYVIAFEGTANYGYGVNLDDISVEEGPTCFKPSSLNVTEITDVAADVSWTPEGAGSSWIISWGSPGYNPEMGNIGTATSAVASYQITGLTTATNYDVYVKTNCGEGDLSRWAGPVSFKTACGTLDYMDENFDSYATGEVVPDCWDRMVPDNAGIQLILDYEPASTPNHMLLVTEFSRNPIIVVLPQFNNIADGTHWLRFNAKHIIGSSTPPGLLKVGYVTDIEDNASFVLLEDVIITNENYTLNSEHSIIIPNTVPANARLAITTNNDNITYFIDNVYWETIPTCFKPKDLSVTGKSETTLDIEWIEGASETDWNISWGTPGYTPGDVNELGTSTVTNTSFQITGLSSNTNFDIYVKSVCGIGDESIWLGPLSDKTECGVATIPFLESFEDGFENQTPIANCWLQESIEGPEYWEANVLTSFNRTPRTGSFNATLYYTNTDWLFYPVQLDAGITYKLKFFARQDATSLTTIEAAYGVAPNEAAMINPIIAPSNVIDGDYQEFSGTFTPSTAGTYYFGIKGTIGDSVISYLSLDDISLKTYQPELEYFITTWTTTTPNESIIIPTNSSSTYLYDVDWEYNGNWETGFTGDAYHTYAEPGTYTVAIRGQFPRIFFNNSSNKDKIQSIEQWGDIAWESMQNAFTGCSNVVYNATDAPDLSSVISMYAMFDNASSFNGDLSTWDVSNVLNMEFLFYEASSFNGDISTWDVSNVTGTSQMFMYASSFNGDLSGWDVSSVTEMGSMFHSASSFNQDLSNWDLSNVTKTSYMFNGASSFNQDISAWNVSNVINMAYMFNGASSFNQDLGTWDVSNGLVMNNMFANSALSTENYDSLLQGWSNLNLQDGVEFSVGSTQYCYGQAARASIISNYGWNITDGGQNCGACSSITEYSAAGWNNGMPDNTMIAVFHDDYNTTLGSLDACSIQIKPGVTVTVSEGTTIKAAHEIHIEGDLVFLSSAAGNGELAAMEATSTIIGEATVQRYMKNKRSYRMVSSSVTTSTSIHENWQEGATSNTDNPNPGFGTHITGSTTDQMNGFDGTITGNPSMFSVNVATQMFEAIANTDVNTLTAGDAYLLFVRGDRSIDLGNDFAAGQTVLRATGSLVTGTQTQNYATSSAGDFVMFGNPYQSAVNLNSVFAASTNLNTGHYYVYDPTLGDHGAYVTVNLPAGTNTSGSGANQYLQPGQGAQIPVLAAGAASVVFNESDKTPGQFTSTNRPVMANDMLTVQLFTTENFNSGGPVHDSFGIVFAEGNENGITPADAIKPMNFYENIGVNNNGTYLSIEQRALPQAAEVYPMYTTGYTKSDYTLKVVVDGLEASFLYLDDHFTGTSTLLETGENSYSYTVDANDALSIATDRFSIRTAQRLGVDDNSLLTGIRLFPNPLNGDTFYIHAPKLSGEQVTVSVSDLAGRTISEHSLHCQANTVTVPMAENIASGVYLVTLKHGEASNTFRLLKE</sequence>
<dbReference type="SMART" id="SM00060">
    <property type="entry name" value="FN3"/>
    <property type="match status" value="3"/>
</dbReference>
<organism evidence="5 6">
    <name type="scientific">Aequorivita viscosa</name>
    <dbReference type="NCBI Taxonomy" id="797419"/>
    <lineage>
        <taxon>Bacteria</taxon>
        <taxon>Pseudomonadati</taxon>
        <taxon>Bacteroidota</taxon>
        <taxon>Flavobacteriia</taxon>
        <taxon>Flavobacteriales</taxon>
        <taxon>Flavobacteriaceae</taxon>
        <taxon>Aequorivita</taxon>
    </lineage>
</organism>
<dbReference type="GO" id="GO:0004553">
    <property type="term" value="F:hydrolase activity, hydrolyzing O-glycosyl compounds"/>
    <property type="evidence" value="ECO:0007669"/>
    <property type="project" value="UniProtKB-ARBA"/>
</dbReference>
<dbReference type="InterPro" id="IPR000998">
    <property type="entry name" value="MAM_dom"/>
</dbReference>
<dbReference type="InterPro" id="IPR013783">
    <property type="entry name" value="Ig-like_fold"/>
</dbReference>
<evidence type="ECO:0000313" key="6">
    <source>
        <dbReference type="Proteomes" id="UP000184172"/>
    </source>
</evidence>
<keyword evidence="6" id="KW-1185">Reference proteome</keyword>
<dbReference type="GO" id="GO:0005975">
    <property type="term" value="P:carbohydrate metabolic process"/>
    <property type="evidence" value="ECO:0007669"/>
    <property type="project" value="UniProtKB-ARBA"/>
</dbReference>
<reference evidence="6" key="1">
    <citation type="submission" date="2016-11" db="EMBL/GenBank/DDBJ databases">
        <authorList>
            <person name="Varghese N."/>
            <person name="Submissions S."/>
        </authorList>
    </citation>
    <scope>NUCLEOTIDE SEQUENCE [LARGE SCALE GENOMIC DNA]</scope>
    <source>
        <strain evidence="6">DSM 26349</strain>
    </source>
</reference>
<dbReference type="RefSeq" id="WP_073213567.1">
    <property type="nucleotide sequence ID" value="NZ_FQYV01000001.1"/>
</dbReference>
<evidence type="ECO:0000259" key="3">
    <source>
        <dbReference type="PROSITE" id="PS50060"/>
    </source>
</evidence>
<feature type="domain" description="Fibronectin type-III" evidence="4">
    <location>
        <begin position="693"/>
        <end position="785"/>
    </location>
</feature>
<dbReference type="InterPro" id="IPR036116">
    <property type="entry name" value="FN3_sf"/>
</dbReference>
<dbReference type="Proteomes" id="UP000184172">
    <property type="component" value="Unassembled WGS sequence"/>
</dbReference>
<evidence type="ECO:0000256" key="1">
    <source>
        <dbReference type="ARBA" id="ARBA00022729"/>
    </source>
</evidence>
<evidence type="ECO:0000259" key="4">
    <source>
        <dbReference type="PROSITE" id="PS50853"/>
    </source>
</evidence>
<feature type="domain" description="Fibronectin type-III" evidence="4">
    <location>
        <begin position="437"/>
        <end position="528"/>
    </location>
</feature>
<dbReference type="CDD" id="cd00063">
    <property type="entry name" value="FN3"/>
    <property type="match status" value="3"/>
</dbReference>
<dbReference type="Pfam" id="PF00041">
    <property type="entry name" value="fn3"/>
    <property type="match status" value="2"/>
</dbReference>
<protein>
    <submittedName>
        <fullName evidence="5">Por secretion system C-terminal sorting domain-containing protein</fullName>
    </submittedName>
</protein>
<proteinExistence type="predicted"/>
<dbReference type="Pfam" id="PF20009">
    <property type="entry name" value="GEVED"/>
    <property type="match status" value="1"/>
</dbReference>
<feature type="domain" description="Fibronectin type-III" evidence="4">
    <location>
        <begin position="170"/>
        <end position="262"/>
    </location>
</feature>
<accession>A0A1M5ZZA7</accession>
<dbReference type="InterPro" id="IPR005046">
    <property type="entry name" value="DUF285"/>
</dbReference>
<dbReference type="InterPro" id="IPR003961">
    <property type="entry name" value="FN3_dom"/>
</dbReference>
<dbReference type="GO" id="GO:0016020">
    <property type="term" value="C:membrane"/>
    <property type="evidence" value="ECO:0007669"/>
    <property type="project" value="InterPro"/>
</dbReference>
<dbReference type="Pfam" id="PF18962">
    <property type="entry name" value="Por_Secre_tail"/>
    <property type="match status" value="1"/>
</dbReference>
<keyword evidence="1 2" id="KW-0732">Signal</keyword>
<evidence type="ECO:0000256" key="2">
    <source>
        <dbReference type="SAM" id="SignalP"/>
    </source>
</evidence>
<feature type="domain" description="MAM" evidence="3">
    <location>
        <begin position="268"/>
        <end position="437"/>
    </location>
</feature>
<feature type="chain" id="PRO_5012206503" evidence="2">
    <location>
        <begin position="23"/>
        <end position="1855"/>
    </location>
</feature>